<name>A0A6A4GPP0_9AGAR</name>
<organism evidence="1 2">
    <name type="scientific">Gymnopus androsaceus JB14</name>
    <dbReference type="NCBI Taxonomy" id="1447944"/>
    <lineage>
        <taxon>Eukaryota</taxon>
        <taxon>Fungi</taxon>
        <taxon>Dikarya</taxon>
        <taxon>Basidiomycota</taxon>
        <taxon>Agaricomycotina</taxon>
        <taxon>Agaricomycetes</taxon>
        <taxon>Agaricomycetidae</taxon>
        <taxon>Agaricales</taxon>
        <taxon>Marasmiineae</taxon>
        <taxon>Omphalotaceae</taxon>
        <taxon>Gymnopus</taxon>
    </lineage>
</organism>
<evidence type="ECO:0000313" key="2">
    <source>
        <dbReference type="Proteomes" id="UP000799118"/>
    </source>
</evidence>
<reference evidence="1" key="1">
    <citation type="journal article" date="2019" name="Environ. Microbiol.">
        <title>Fungal ecological strategies reflected in gene transcription - a case study of two litter decomposers.</title>
        <authorList>
            <person name="Barbi F."/>
            <person name="Kohler A."/>
            <person name="Barry K."/>
            <person name="Baskaran P."/>
            <person name="Daum C."/>
            <person name="Fauchery L."/>
            <person name="Ihrmark K."/>
            <person name="Kuo A."/>
            <person name="LaButti K."/>
            <person name="Lipzen A."/>
            <person name="Morin E."/>
            <person name="Grigoriev I.V."/>
            <person name="Henrissat B."/>
            <person name="Lindahl B."/>
            <person name="Martin F."/>
        </authorList>
    </citation>
    <scope>NUCLEOTIDE SEQUENCE</scope>
    <source>
        <strain evidence="1">JB14</strain>
    </source>
</reference>
<gene>
    <name evidence="1" type="ORF">BT96DRAFT_1004993</name>
</gene>
<proteinExistence type="predicted"/>
<dbReference type="OrthoDB" id="10255969at2759"/>
<evidence type="ECO:0000313" key="1">
    <source>
        <dbReference type="EMBL" id="KAE9387578.1"/>
    </source>
</evidence>
<dbReference type="AlphaFoldDB" id="A0A6A4GPP0"/>
<sequence length="79" mass="8978">MAFGRREWSGKTTLLSLITGDHPQSDLTLSFGHRQQAGGAFYDYSARYGAVHEEDRLTLRQSMFPETLPPLLMPYEDTN</sequence>
<keyword evidence="2" id="KW-1185">Reference proteome</keyword>
<dbReference type="Proteomes" id="UP000799118">
    <property type="component" value="Unassembled WGS sequence"/>
</dbReference>
<protein>
    <submittedName>
        <fullName evidence="1">Uncharacterized protein</fullName>
    </submittedName>
</protein>
<accession>A0A6A4GPP0</accession>
<dbReference type="EMBL" id="ML769792">
    <property type="protein sequence ID" value="KAE9387578.1"/>
    <property type="molecule type" value="Genomic_DNA"/>
</dbReference>